<dbReference type="EMBL" id="CYZR01000001">
    <property type="protein sequence ID" value="CUN44057.1"/>
    <property type="molecule type" value="Genomic_DNA"/>
</dbReference>
<comment type="catalytic activity">
    <reaction evidence="11">
        <text>[(1-&gt;4)-beta-D-glucosyl](n) + UDP-alpha-D-glucose = [(1-&gt;4)-beta-D-glucosyl](n+1) + UDP + H(+)</text>
        <dbReference type="Rhea" id="RHEA:19929"/>
        <dbReference type="Rhea" id="RHEA-COMP:10033"/>
        <dbReference type="Rhea" id="RHEA-COMP:10034"/>
        <dbReference type="ChEBI" id="CHEBI:15378"/>
        <dbReference type="ChEBI" id="CHEBI:18246"/>
        <dbReference type="ChEBI" id="CHEBI:58223"/>
        <dbReference type="ChEBI" id="CHEBI:58885"/>
        <dbReference type="EC" id="2.4.1.12"/>
    </reaction>
</comment>
<evidence type="ECO:0000256" key="5">
    <source>
        <dbReference type="ARBA" id="ARBA00022676"/>
    </source>
</evidence>
<sequence>MIYFIIYFIIAMCILTVSFILAKVKPDFKKVLLIVSIIVCVTYIVWRFTTVPNNSILSFVLGIILIIAEIIGMLQFFNFQYLFTKKYVVERKTLADFKEGEIPNVDVLICTYNEPLKLVEKTLIAALKMNYVKGKLKVYVCDDGKRDSMKALCQRYGAGYITREGNEGAKAGNINNALKIIKGDLFAVLDADMIPKKNFLERTVGYFSKEKLAFVQIPQVYYNQDMYQYNLDKHIPNEQDFFMRDIQAARASINAVLHIGTNAIFRKKYVDQIGGYPTCSITEDMAVGMMLQEEGYETLFINEELVYGLSATTYADLVKQRDRWCRGNLQVIREFNPLFRKKLTLPQKIAYIDGVIYWFSSIQKMVYMLWPMAYLMFGVLVLRATVLNLLTVFIPFYLGQILVFKILSPGNRSIRWSHIYEVAMAPHISLSVIRELFGLKTKFNVTPKDISNDKAYYQLKVALPHIVLVILSVLSWCIGTYYILHGMINIEGYVINIAWGIYNVYGLLVCIRVAYQKPVYRATERVDLKVPMKSRFKIQNDGFVACRILNISDEGVGIDLYKEDNAKNKTIEKVTNSILKVGEKLEMNISEFGHDVFIKGTVARIKNGIIGVKFDDLTPEEKINIMKIYVENLKAYHTVNRRQAYTDKLTDTEADVFIYGA</sequence>
<protein>
    <recommendedName>
        <fullName evidence="2">cellulose synthase (UDP-forming)</fullName>
        <ecNumber evidence="2">2.4.1.12</ecNumber>
    </recommendedName>
</protein>
<organism evidence="15 16">
    <name type="scientific">Sarcina ventriculi</name>
    <name type="common">Clostridium ventriculi</name>
    <dbReference type="NCBI Taxonomy" id="1267"/>
    <lineage>
        <taxon>Bacteria</taxon>
        <taxon>Bacillati</taxon>
        <taxon>Bacillota</taxon>
        <taxon>Clostridia</taxon>
        <taxon>Eubacteriales</taxon>
        <taxon>Clostridiaceae</taxon>
        <taxon>Sarcina</taxon>
    </lineage>
</organism>
<keyword evidence="3" id="KW-1003">Cell membrane</keyword>
<feature type="domain" description="Glycosyltransferase 2-like" evidence="14">
    <location>
        <begin position="186"/>
        <end position="396"/>
    </location>
</feature>
<dbReference type="CDD" id="cd06421">
    <property type="entry name" value="CESA_CelA_like"/>
    <property type="match status" value="1"/>
</dbReference>
<dbReference type="InterPro" id="IPR029044">
    <property type="entry name" value="Nucleotide-diphossugar_trans"/>
</dbReference>
<dbReference type="EC" id="2.4.1.12" evidence="2"/>
<evidence type="ECO:0000313" key="15">
    <source>
        <dbReference type="EMBL" id="CUN44057.1"/>
    </source>
</evidence>
<dbReference type="Proteomes" id="UP000095488">
    <property type="component" value="Unassembled WGS sequence"/>
</dbReference>
<keyword evidence="16" id="KW-1185">Reference proteome</keyword>
<keyword evidence="10 12" id="KW-0472">Membrane</keyword>
<evidence type="ECO:0000256" key="11">
    <source>
        <dbReference type="ARBA" id="ARBA00048682"/>
    </source>
</evidence>
<keyword evidence="7 12" id="KW-0812">Transmembrane</keyword>
<evidence type="ECO:0000256" key="7">
    <source>
        <dbReference type="ARBA" id="ARBA00022692"/>
    </source>
</evidence>
<evidence type="ECO:0000256" key="3">
    <source>
        <dbReference type="ARBA" id="ARBA00022475"/>
    </source>
</evidence>
<evidence type="ECO:0000256" key="9">
    <source>
        <dbReference type="ARBA" id="ARBA00022989"/>
    </source>
</evidence>
<feature type="transmembrane region" description="Helical" evidence="12">
    <location>
        <begin position="55"/>
        <end position="77"/>
    </location>
</feature>
<dbReference type="SUPFAM" id="SSF53448">
    <property type="entry name" value="Nucleotide-diphospho-sugar transferases"/>
    <property type="match status" value="1"/>
</dbReference>
<reference evidence="15 16" key="1">
    <citation type="submission" date="2015-09" db="EMBL/GenBank/DDBJ databases">
        <authorList>
            <consortium name="Pathogen Informatics"/>
        </authorList>
    </citation>
    <scope>NUCLEOTIDE SEQUENCE [LARGE SCALE GENOMIC DNA]</scope>
    <source>
        <strain evidence="15 16">2789STDY5834858</strain>
    </source>
</reference>
<dbReference type="PANTHER" id="PTHR43867">
    <property type="entry name" value="CELLULOSE SYNTHASE CATALYTIC SUBUNIT A [UDP-FORMING]"/>
    <property type="match status" value="1"/>
</dbReference>
<dbReference type="InterPro" id="IPR001173">
    <property type="entry name" value="Glyco_trans_2-like"/>
</dbReference>
<gene>
    <name evidence="15" type="primary">bcsA_1</name>
    <name evidence="15" type="ORF">ERS852473_00137</name>
</gene>
<dbReference type="Pfam" id="PF07238">
    <property type="entry name" value="PilZ"/>
    <property type="match status" value="1"/>
</dbReference>
<dbReference type="InterPro" id="IPR009875">
    <property type="entry name" value="PilZ_domain"/>
</dbReference>
<dbReference type="Gene3D" id="3.90.550.10">
    <property type="entry name" value="Spore Coat Polysaccharide Biosynthesis Protein SpsA, Chain A"/>
    <property type="match status" value="1"/>
</dbReference>
<accession>A0ABM9UKB9</accession>
<dbReference type="PRINTS" id="PR01439">
    <property type="entry name" value="CELLSNTHASEA"/>
</dbReference>
<dbReference type="Pfam" id="PF13632">
    <property type="entry name" value="Glyco_trans_2_3"/>
    <property type="match status" value="1"/>
</dbReference>
<comment type="subcellular location">
    <subcellularLocation>
        <location evidence="1">Cell inner membrane</location>
        <topology evidence="1">Multi-pass membrane protein</topology>
    </subcellularLocation>
</comment>
<evidence type="ECO:0000256" key="12">
    <source>
        <dbReference type="SAM" id="Phobius"/>
    </source>
</evidence>
<evidence type="ECO:0000259" key="14">
    <source>
        <dbReference type="Pfam" id="PF13632"/>
    </source>
</evidence>
<keyword evidence="4" id="KW-0997">Cell inner membrane</keyword>
<evidence type="ECO:0000256" key="8">
    <source>
        <dbReference type="ARBA" id="ARBA00022916"/>
    </source>
</evidence>
<evidence type="ECO:0000256" key="10">
    <source>
        <dbReference type="ARBA" id="ARBA00023136"/>
    </source>
</evidence>
<evidence type="ECO:0000256" key="1">
    <source>
        <dbReference type="ARBA" id="ARBA00004429"/>
    </source>
</evidence>
<feature type="transmembrane region" description="Helical" evidence="12">
    <location>
        <begin position="6"/>
        <end position="24"/>
    </location>
</feature>
<dbReference type="GO" id="GO:0016760">
    <property type="term" value="F:cellulose synthase (UDP-forming) activity"/>
    <property type="evidence" value="ECO:0007669"/>
    <property type="project" value="UniProtKB-EC"/>
</dbReference>
<dbReference type="InterPro" id="IPR003919">
    <property type="entry name" value="Cell_synth_A"/>
</dbReference>
<dbReference type="InterPro" id="IPR050321">
    <property type="entry name" value="Glycosyltr_2/OpgH_subfam"/>
</dbReference>
<feature type="transmembrane region" description="Helical" evidence="12">
    <location>
        <begin position="461"/>
        <end position="484"/>
    </location>
</feature>
<feature type="transmembrane region" description="Helical" evidence="12">
    <location>
        <begin position="496"/>
        <end position="515"/>
    </location>
</feature>
<dbReference type="Gene3D" id="2.40.10.220">
    <property type="entry name" value="predicted glycosyltransferase like domains"/>
    <property type="match status" value="1"/>
</dbReference>
<evidence type="ECO:0000259" key="13">
    <source>
        <dbReference type="Pfam" id="PF07238"/>
    </source>
</evidence>
<keyword evidence="5 15" id="KW-0328">Glycosyltransferase</keyword>
<keyword evidence="8" id="KW-0135">Cellulose biosynthesis</keyword>
<proteinExistence type="predicted"/>
<dbReference type="PANTHER" id="PTHR43867:SF2">
    <property type="entry name" value="CELLULOSE SYNTHASE CATALYTIC SUBUNIT A [UDP-FORMING]"/>
    <property type="match status" value="1"/>
</dbReference>
<keyword evidence="9 12" id="KW-1133">Transmembrane helix</keyword>
<feature type="domain" description="PilZ" evidence="13">
    <location>
        <begin position="521"/>
        <end position="625"/>
    </location>
</feature>
<evidence type="ECO:0000256" key="4">
    <source>
        <dbReference type="ARBA" id="ARBA00022519"/>
    </source>
</evidence>
<evidence type="ECO:0000313" key="16">
    <source>
        <dbReference type="Proteomes" id="UP000095488"/>
    </source>
</evidence>
<evidence type="ECO:0000256" key="6">
    <source>
        <dbReference type="ARBA" id="ARBA00022679"/>
    </source>
</evidence>
<feature type="transmembrane region" description="Helical" evidence="12">
    <location>
        <begin position="376"/>
        <end position="398"/>
    </location>
</feature>
<comment type="caution">
    <text evidence="15">The sequence shown here is derived from an EMBL/GenBank/DDBJ whole genome shotgun (WGS) entry which is preliminary data.</text>
</comment>
<name>A0ABM9UKB9_SARVE</name>
<dbReference type="RefSeq" id="WP_055257043.1">
    <property type="nucleotide sequence ID" value="NZ_BCMV01000057.1"/>
</dbReference>
<keyword evidence="6 15" id="KW-0808">Transferase</keyword>
<feature type="transmembrane region" description="Helical" evidence="12">
    <location>
        <begin position="31"/>
        <end position="49"/>
    </location>
</feature>
<evidence type="ECO:0000256" key="2">
    <source>
        <dbReference type="ARBA" id="ARBA00012539"/>
    </source>
</evidence>